<dbReference type="PANTHER" id="PTHR43586:SF8">
    <property type="entry name" value="CYSTEINE DESULFURASE 1, CHLOROPLASTIC"/>
    <property type="match status" value="1"/>
</dbReference>
<dbReference type="Pfam" id="PF00266">
    <property type="entry name" value="Aminotran_5"/>
    <property type="match status" value="1"/>
</dbReference>
<dbReference type="GO" id="GO:0006534">
    <property type="term" value="P:cysteine metabolic process"/>
    <property type="evidence" value="ECO:0007669"/>
    <property type="project" value="InterPro"/>
</dbReference>
<evidence type="ECO:0000259" key="7">
    <source>
        <dbReference type="Pfam" id="PF00266"/>
    </source>
</evidence>
<dbReference type="InterPro" id="IPR010970">
    <property type="entry name" value="Cys_dSase_SufS"/>
</dbReference>
<dbReference type="EMBL" id="CP002045">
    <property type="protein sequence ID" value="ADH92655.1"/>
    <property type="molecule type" value="Genomic_DNA"/>
</dbReference>
<dbReference type="PANTHER" id="PTHR43586">
    <property type="entry name" value="CYSTEINE DESULFURASE"/>
    <property type="match status" value="1"/>
</dbReference>
<accession>D7BP06</accession>
<dbReference type="InterPro" id="IPR000192">
    <property type="entry name" value="Aminotrans_V_dom"/>
</dbReference>
<gene>
    <name evidence="8" type="ordered locus">Arch_0933</name>
</gene>
<name>D7BP06_ARCHD</name>
<evidence type="ECO:0000313" key="9">
    <source>
        <dbReference type="Proteomes" id="UP000000376"/>
    </source>
</evidence>
<keyword evidence="5" id="KW-0663">Pyridoxal phosphate</keyword>
<keyword evidence="4" id="KW-0808">Transferase</keyword>
<feature type="domain" description="Aminotransferase class V" evidence="7">
    <location>
        <begin position="25"/>
        <end position="405"/>
    </location>
</feature>
<evidence type="ECO:0000313" key="8">
    <source>
        <dbReference type="EMBL" id="ADH92655.1"/>
    </source>
</evidence>
<sequence>MISARVARADFPILGRDAHDGVPLVYLDSAATSQKPSVVMETVAEQELMHNGAVNRGSHILAAESTIAVEDARAKVAAFVGAFPDEISWTKNSTEALNAVAYTFVNESLDARRGKKTPFALREGDNIVVTRAEHHANLIPWQEVCRKLGVELRWLDLMPDGQIALGTLSVIDGHTRVVAFTHISNVTGAISPVETIVAAARAVGAFVVLDACQSTPHIPVDFHQVDPDFAVFSGHKMMGPTGIGALYVKRELGRRMPPFLTGGSMVELVTMEKTTFAMPPARFEAGTQPVAQIVGFGAAVDYLSTVGMKTVAEHEKALTAYTLEQMRNLDGIRILGPVSAEDRVGVIAFDVSGVHPHDVGQILDASGVAIRVGHHCAQPIHQHFGVFASSRVSFGPYNTEDDVNVFLEGLARVRSYFGVEG</sequence>
<dbReference type="STRING" id="644284.Arch_0933"/>
<dbReference type="CDD" id="cd06453">
    <property type="entry name" value="SufS_like"/>
    <property type="match status" value="1"/>
</dbReference>
<evidence type="ECO:0000256" key="1">
    <source>
        <dbReference type="ARBA" id="ARBA00001933"/>
    </source>
</evidence>
<dbReference type="Gene3D" id="3.90.1150.10">
    <property type="entry name" value="Aspartate Aminotransferase, domain 1"/>
    <property type="match status" value="1"/>
</dbReference>
<organism evidence="8 9">
    <name type="scientific">Arcanobacterium haemolyticum (strain ATCC 9345 / DSM 20595 / CCM 5947 / CCUG 17215 / LMG 16163 / NBRC 15585 / NCTC 8452 / 11018)</name>
    <dbReference type="NCBI Taxonomy" id="644284"/>
    <lineage>
        <taxon>Bacteria</taxon>
        <taxon>Bacillati</taxon>
        <taxon>Actinomycetota</taxon>
        <taxon>Actinomycetes</taxon>
        <taxon>Actinomycetales</taxon>
        <taxon>Actinomycetaceae</taxon>
        <taxon>Arcanobacterium</taxon>
    </lineage>
</organism>
<dbReference type="KEGG" id="ahe:Arch_0933"/>
<evidence type="ECO:0000256" key="5">
    <source>
        <dbReference type="ARBA" id="ARBA00022898"/>
    </source>
</evidence>
<dbReference type="AlphaFoldDB" id="D7BP06"/>
<dbReference type="HOGENOM" id="CLU_003433_2_5_11"/>
<dbReference type="EC" id="2.8.1.7" evidence="3"/>
<comment type="cofactor">
    <cofactor evidence="1">
        <name>pyridoxal 5'-phosphate</name>
        <dbReference type="ChEBI" id="CHEBI:597326"/>
    </cofactor>
</comment>
<protein>
    <recommendedName>
        <fullName evidence="3">cysteine desulfurase</fullName>
        <ecNumber evidence="3">2.8.1.7</ecNumber>
    </recommendedName>
</protein>
<dbReference type="eggNOG" id="COG0520">
    <property type="taxonomic scope" value="Bacteria"/>
</dbReference>
<reference evidence="8 9" key="1">
    <citation type="journal article" date="2010" name="Stand. Genomic Sci.">
        <title>Complete genome sequence of Arcanobacterium haemolyticum type strain (11018).</title>
        <authorList>
            <person name="Yasawong M."/>
            <person name="Teshima H."/>
            <person name="Lapidus A."/>
            <person name="Nolan M."/>
            <person name="Lucas S."/>
            <person name="Glavina Del Rio T."/>
            <person name="Tice H."/>
            <person name="Cheng J."/>
            <person name="Bruce D."/>
            <person name="Detter C."/>
            <person name="Tapia R."/>
            <person name="Han C."/>
            <person name="Goodwin L."/>
            <person name="Pitluck S."/>
            <person name="Liolios K."/>
            <person name="Ivanova N."/>
            <person name="Mavromatis K."/>
            <person name="Mikhailova N."/>
            <person name="Pati A."/>
            <person name="Chen A."/>
            <person name="Palaniappan K."/>
            <person name="Land M."/>
            <person name="Hauser L."/>
            <person name="Chang Y."/>
            <person name="Jeffries C."/>
            <person name="Rohde M."/>
            <person name="Sikorski J."/>
            <person name="Pukall R."/>
            <person name="Goker M."/>
            <person name="Woyke T."/>
            <person name="Bristow J."/>
            <person name="Eisen J."/>
            <person name="Markowitz V."/>
            <person name="Hugenholtz P."/>
            <person name="Kyrpides N."/>
            <person name="Klenk H."/>
        </authorList>
    </citation>
    <scope>NUCLEOTIDE SEQUENCE [LARGE SCALE GENOMIC DNA]</scope>
    <source>
        <strain evidence="9">ATCC 9345 / DSM 20595 / CCUG 17215 / LMG 16163 / NBRC 15585 / NCTC 8452 / 11018</strain>
    </source>
</reference>
<dbReference type="InterPro" id="IPR015421">
    <property type="entry name" value="PyrdxlP-dep_Trfase_major"/>
</dbReference>
<keyword evidence="9" id="KW-1185">Reference proteome</keyword>
<dbReference type="NCBIfam" id="TIGR01979">
    <property type="entry name" value="sufS"/>
    <property type="match status" value="1"/>
</dbReference>
<comment type="catalytic activity">
    <reaction evidence="6">
        <text>(sulfur carrier)-H + L-cysteine = (sulfur carrier)-SH + L-alanine</text>
        <dbReference type="Rhea" id="RHEA:43892"/>
        <dbReference type="Rhea" id="RHEA-COMP:14737"/>
        <dbReference type="Rhea" id="RHEA-COMP:14739"/>
        <dbReference type="ChEBI" id="CHEBI:29917"/>
        <dbReference type="ChEBI" id="CHEBI:35235"/>
        <dbReference type="ChEBI" id="CHEBI:57972"/>
        <dbReference type="ChEBI" id="CHEBI:64428"/>
        <dbReference type="EC" id="2.8.1.7"/>
    </reaction>
</comment>
<dbReference type="GO" id="GO:0030170">
    <property type="term" value="F:pyridoxal phosphate binding"/>
    <property type="evidence" value="ECO:0007669"/>
    <property type="project" value="InterPro"/>
</dbReference>
<evidence type="ECO:0000256" key="4">
    <source>
        <dbReference type="ARBA" id="ARBA00022679"/>
    </source>
</evidence>
<proteinExistence type="inferred from homology"/>
<dbReference type="InterPro" id="IPR015424">
    <property type="entry name" value="PyrdxlP-dep_Trfase"/>
</dbReference>
<dbReference type="GO" id="GO:0031071">
    <property type="term" value="F:cysteine desulfurase activity"/>
    <property type="evidence" value="ECO:0007669"/>
    <property type="project" value="UniProtKB-EC"/>
</dbReference>
<evidence type="ECO:0000256" key="6">
    <source>
        <dbReference type="ARBA" id="ARBA00050776"/>
    </source>
</evidence>
<dbReference type="SUPFAM" id="SSF53383">
    <property type="entry name" value="PLP-dependent transferases"/>
    <property type="match status" value="1"/>
</dbReference>
<dbReference type="RefSeq" id="WP_013170151.1">
    <property type="nucleotide sequence ID" value="NC_014218.1"/>
</dbReference>
<dbReference type="Gene3D" id="3.40.640.10">
    <property type="entry name" value="Type I PLP-dependent aspartate aminotransferase-like (Major domain)"/>
    <property type="match status" value="1"/>
</dbReference>
<evidence type="ECO:0000256" key="3">
    <source>
        <dbReference type="ARBA" id="ARBA00012239"/>
    </source>
</evidence>
<comment type="similarity">
    <text evidence="2">Belongs to the class-V pyridoxal-phosphate-dependent aminotransferase family. Csd subfamily.</text>
</comment>
<evidence type="ECO:0000256" key="2">
    <source>
        <dbReference type="ARBA" id="ARBA00010447"/>
    </source>
</evidence>
<dbReference type="InterPro" id="IPR015422">
    <property type="entry name" value="PyrdxlP-dep_Trfase_small"/>
</dbReference>
<dbReference type="Proteomes" id="UP000000376">
    <property type="component" value="Chromosome"/>
</dbReference>